<protein>
    <submittedName>
        <fullName evidence="1">Uncharacterized protein</fullName>
    </submittedName>
</protein>
<comment type="caution">
    <text evidence="1">The sequence shown here is derived from an EMBL/GenBank/DDBJ whole genome shotgun (WGS) entry which is preliminary data.</text>
</comment>
<reference evidence="2" key="1">
    <citation type="journal article" date="2019" name="Int. J. Syst. Evol. Microbiol.">
        <title>The Global Catalogue of Microorganisms (GCM) 10K type strain sequencing project: providing services to taxonomists for standard genome sequencing and annotation.</title>
        <authorList>
            <consortium name="The Broad Institute Genomics Platform"/>
            <consortium name="The Broad Institute Genome Sequencing Center for Infectious Disease"/>
            <person name="Wu L."/>
            <person name="Ma J."/>
        </authorList>
    </citation>
    <scope>NUCLEOTIDE SEQUENCE [LARGE SCALE GENOMIC DNA]</scope>
    <source>
        <strain evidence="2">NBRC 103632</strain>
    </source>
</reference>
<evidence type="ECO:0000313" key="2">
    <source>
        <dbReference type="Proteomes" id="UP001157440"/>
    </source>
</evidence>
<gene>
    <name evidence="1" type="ORF">GCM10007890_10100</name>
</gene>
<keyword evidence="2" id="KW-1185">Reference proteome</keyword>
<sequence>MSHHLIQILLPLFDNGGQPFPCSDYMRVRSELTERFGGLTAFTRAPAEGLWEENGETTRDDIVVFEVLTSELDPGWWAGYRRRLEACFRQDSIVIRAQATRLL</sequence>
<dbReference type="Proteomes" id="UP001157440">
    <property type="component" value="Unassembled WGS sequence"/>
</dbReference>
<accession>A0AA37WS96</accession>
<dbReference type="EMBL" id="BSPL01000009">
    <property type="protein sequence ID" value="GLS68998.1"/>
    <property type="molecule type" value="Genomic_DNA"/>
</dbReference>
<dbReference type="RefSeq" id="WP_238199101.1">
    <property type="nucleotide sequence ID" value="NZ_BPQZ01000031.1"/>
</dbReference>
<organism evidence="1 2">
    <name type="scientific">Methylobacterium tardum</name>
    <dbReference type="NCBI Taxonomy" id="374432"/>
    <lineage>
        <taxon>Bacteria</taxon>
        <taxon>Pseudomonadati</taxon>
        <taxon>Pseudomonadota</taxon>
        <taxon>Alphaproteobacteria</taxon>
        <taxon>Hyphomicrobiales</taxon>
        <taxon>Methylobacteriaceae</taxon>
        <taxon>Methylobacterium</taxon>
    </lineage>
</organism>
<dbReference type="AlphaFoldDB" id="A0AA37WS96"/>
<proteinExistence type="predicted"/>
<name>A0AA37WS96_9HYPH</name>
<evidence type="ECO:0000313" key="1">
    <source>
        <dbReference type="EMBL" id="GLS68998.1"/>
    </source>
</evidence>